<dbReference type="GO" id="GO:0008237">
    <property type="term" value="F:metallopeptidase activity"/>
    <property type="evidence" value="ECO:0007669"/>
    <property type="project" value="InterPro"/>
</dbReference>
<name>A0A328B5T6_9CAUL</name>
<proteinExistence type="predicted"/>
<evidence type="ECO:0000313" key="4">
    <source>
        <dbReference type="Proteomes" id="UP000249524"/>
    </source>
</evidence>
<dbReference type="OrthoDB" id="100605at2"/>
<accession>A0A328B5T6</accession>
<keyword evidence="1" id="KW-1133">Transmembrane helix</keyword>
<dbReference type="AlphaFoldDB" id="A0A328B5T6"/>
<evidence type="ECO:0000313" key="3">
    <source>
        <dbReference type="EMBL" id="RAK62503.1"/>
    </source>
</evidence>
<feature type="transmembrane region" description="Helical" evidence="1">
    <location>
        <begin position="18"/>
        <end position="36"/>
    </location>
</feature>
<dbReference type="PANTHER" id="PTHR43471">
    <property type="entry name" value="ABC TRANSPORTER PERMEASE"/>
    <property type="match status" value="1"/>
</dbReference>
<feature type="transmembrane region" description="Helical" evidence="1">
    <location>
        <begin position="56"/>
        <end position="79"/>
    </location>
</feature>
<reference evidence="3 4" key="1">
    <citation type="submission" date="2018-05" db="EMBL/GenBank/DDBJ databases">
        <authorList>
            <person name="Lanie J.A."/>
            <person name="Ng W.-L."/>
            <person name="Kazmierczak K.M."/>
            <person name="Andrzejewski T.M."/>
            <person name="Davidsen T.M."/>
            <person name="Wayne K.J."/>
            <person name="Tettelin H."/>
            <person name="Glass J.I."/>
            <person name="Rusch D."/>
            <person name="Podicherti R."/>
            <person name="Tsui H.-C.T."/>
            <person name="Winkler M.E."/>
        </authorList>
    </citation>
    <scope>NUCLEOTIDE SEQUENCE [LARGE SCALE GENOMIC DNA]</scope>
    <source>
        <strain evidence="3 4">BUT-10</strain>
    </source>
</reference>
<feature type="transmembrane region" description="Helical" evidence="1">
    <location>
        <begin position="403"/>
        <end position="426"/>
    </location>
</feature>
<keyword evidence="1" id="KW-0472">Membrane</keyword>
<dbReference type="Proteomes" id="UP000249524">
    <property type="component" value="Unassembled WGS sequence"/>
</dbReference>
<organism evidence="3 4">
    <name type="scientific">Phenylobacterium kunshanense</name>
    <dbReference type="NCBI Taxonomy" id="1445034"/>
    <lineage>
        <taxon>Bacteria</taxon>
        <taxon>Pseudomonadati</taxon>
        <taxon>Pseudomonadota</taxon>
        <taxon>Alphaproteobacteria</taxon>
        <taxon>Caulobacterales</taxon>
        <taxon>Caulobacteraceae</taxon>
        <taxon>Phenylobacterium</taxon>
    </lineage>
</organism>
<keyword evidence="1" id="KW-0812">Transmembrane</keyword>
<keyword evidence="3" id="KW-0378">Hydrolase</keyword>
<dbReference type="Pfam" id="PF01433">
    <property type="entry name" value="Peptidase_M1"/>
    <property type="match status" value="1"/>
</dbReference>
<sequence length="1192" mass="132930">MFGRIAAFELRYQLRQPVFWIAGLMFFALVFGAVGIDRIQIGSGGNVHKNSPKAIGEIVMVMTVFFMFVSTAFVANVIVRDEETGFGPIIRSTAVRKFDYLFGRFSGAFAACALCFLFVPAAIWIGSLMPWVDPETMGPNRLGDFAFAYVWLALPGLFLTSAIFFALATVTRSMMATYLGVAGFLVAYIVMSVALQDPSRLPLAALVEPFGLAAWELSTRYFTAAESNTRMPDLAGPLLTNRLIWIPVAVGFLALAGLTFRFEARPTRARRTLLAGRDVPPPGLKPLAAPGKGLAVAWAQLASRTRFDMAQVFKSPAFGVLLALGLFNSLGSLIFGAEADGAALYPVTRWVITTLLGSFAFLVPIVAVYYAGELVWRERERRTHEIIDATAAPDWTFVVPKTLAIALVLMAMLAVSALTGVAVQLFSGFHQTQPEKYLLWYILPHALDFTLIAVLAVFFQAVSPHKFVGWGLMVLYLIAILVLPTIGFEHNLYLYGGRPSVPLSDMNGQGDFAGYAAWFRAYWSAFAVLLMVLAWGLWRRGTETRFSPRLKRLPRRLVGPGGVIAGVALLAFAGLGAHIFRNTNIDNEYRTSVEGERWLADYEKAFLKYESLPQPSVTDVELDLDLHPREPKLVTEGVYHLLNDTGAPVRELHVRLDRDTKALQMSVNGASRVRTFDRFNYRIFTFDRPLMPGERTALSFQTVMGQWGFKNSGNMTRIVDNGTFVDNFEFAPIVGMDRARLLQERAKRRKYGLTPQLRPAKLENRSAQARNYLANADWVNADIRVTTDADQTPVAPGYRISDETNKGRRTVRYRTEAPVLHFFSVQSARYAVRRESYKGVELEVYHDPQHPWNVERMIAALKTGLDYYQANFGPYQFRQARILEFPDYAAFAQAFANTMPYSEGIGFVADNTKPDKIDYVTYVTAHELAHQWWAHQVIGADMQGATALSETLAQYSALIVMEKTYGADRIRKFLKYELDRYLRSRGGEVVEELPLIRVENQPYIHYRKGSLVMYLLRDRLGEAKVNAALRRLLQQHAFKGAPYPRSQDLVDALRAEAGNDPAAQQLISDLFERITVYDLKTRTAVARKRGDGRYDVTLTVEAKKAYADGQGSETAVAIPAGEAFDLGVFTAEPGKPGFTSRDVLAFRPVSLKSGVQTLTVTVDRLPKFAGVDPYNKQIDRASDDNAIAVEAR</sequence>
<dbReference type="GO" id="GO:0004177">
    <property type="term" value="F:aminopeptidase activity"/>
    <property type="evidence" value="ECO:0007669"/>
    <property type="project" value="UniProtKB-KW"/>
</dbReference>
<feature type="transmembrane region" description="Helical" evidence="1">
    <location>
        <begin position="175"/>
        <end position="195"/>
    </location>
</feature>
<keyword evidence="4" id="KW-1185">Reference proteome</keyword>
<feature type="transmembrane region" description="Helical" evidence="1">
    <location>
        <begin position="100"/>
        <end position="125"/>
    </location>
</feature>
<protein>
    <submittedName>
        <fullName evidence="3">Aminopeptidase</fullName>
    </submittedName>
</protein>
<dbReference type="Gene3D" id="1.10.390.10">
    <property type="entry name" value="Neutral Protease Domain 2"/>
    <property type="match status" value="1"/>
</dbReference>
<dbReference type="SUPFAM" id="SSF55486">
    <property type="entry name" value="Metalloproteases ('zincins'), catalytic domain"/>
    <property type="match status" value="1"/>
</dbReference>
<evidence type="ECO:0000259" key="2">
    <source>
        <dbReference type="Pfam" id="PF01433"/>
    </source>
</evidence>
<feature type="transmembrane region" description="Helical" evidence="1">
    <location>
        <begin position="145"/>
        <end position="168"/>
    </location>
</feature>
<gene>
    <name evidence="3" type="ORF">DJ019_18975</name>
</gene>
<keyword evidence="3" id="KW-0645">Protease</keyword>
<feature type="transmembrane region" description="Helical" evidence="1">
    <location>
        <begin position="474"/>
        <end position="495"/>
    </location>
</feature>
<feature type="transmembrane region" description="Helical" evidence="1">
    <location>
        <begin position="316"/>
        <end position="337"/>
    </location>
</feature>
<feature type="transmembrane region" description="Helical" evidence="1">
    <location>
        <begin position="349"/>
        <end position="372"/>
    </location>
</feature>
<dbReference type="RefSeq" id="WP_111278006.1">
    <property type="nucleotide sequence ID" value="NZ_QFYS01000011.1"/>
</dbReference>
<feature type="transmembrane region" description="Helical" evidence="1">
    <location>
        <begin position="557"/>
        <end position="580"/>
    </location>
</feature>
<comment type="caution">
    <text evidence="3">The sequence shown here is derived from an EMBL/GenBank/DDBJ whole genome shotgun (WGS) entry which is preliminary data.</text>
</comment>
<dbReference type="PANTHER" id="PTHR43471:SF12">
    <property type="entry name" value="HYPOTHETICAL MEMBRANE PROTEIN, CONSERVED"/>
    <property type="match status" value="1"/>
</dbReference>
<dbReference type="InterPro" id="IPR027268">
    <property type="entry name" value="Peptidase_M4/M1_CTD_sf"/>
</dbReference>
<dbReference type="InterPro" id="IPR014782">
    <property type="entry name" value="Peptidase_M1_dom"/>
</dbReference>
<feature type="transmembrane region" description="Helical" evidence="1">
    <location>
        <begin position="438"/>
        <end position="462"/>
    </location>
</feature>
<keyword evidence="3" id="KW-0031">Aminopeptidase</keyword>
<dbReference type="EMBL" id="QFYS01000011">
    <property type="protein sequence ID" value="RAK62503.1"/>
    <property type="molecule type" value="Genomic_DNA"/>
</dbReference>
<evidence type="ECO:0000256" key="1">
    <source>
        <dbReference type="SAM" id="Phobius"/>
    </source>
</evidence>
<feature type="transmembrane region" description="Helical" evidence="1">
    <location>
        <begin position="515"/>
        <end position="537"/>
    </location>
</feature>
<feature type="domain" description="Peptidase M1 membrane alanine aminopeptidase" evidence="2">
    <location>
        <begin position="865"/>
        <end position="1058"/>
    </location>
</feature>
<dbReference type="GO" id="GO:0008270">
    <property type="term" value="F:zinc ion binding"/>
    <property type="evidence" value="ECO:0007669"/>
    <property type="project" value="InterPro"/>
</dbReference>
<feature type="transmembrane region" description="Helical" evidence="1">
    <location>
        <begin position="243"/>
        <end position="262"/>
    </location>
</feature>